<feature type="region of interest" description="Disordered" evidence="1">
    <location>
        <begin position="38"/>
        <end position="69"/>
    </location>
</feature>
<dbReference type="AlphaFoldDB" id="A0A225DNA7"/>
<sequence length="69" mass="7663">MAKKVGEDHAKEMFRRGLNELQAVFSFAGSNIAQPSIPSYYGNREPTPEITPPVPEVTPDRGPAIEHER</sequence>
<dbReference type="RefSeq" id="WP_088257188.1">
    <property type="nucleotide sequence ID" value="NZ_NIDE01000012.1"/>
</dbReference>
<dbReference type="EMBL" id="NIDE01000012">
    <property type="protein sequence ID" value="OWK38946.1"/>
    <property type="molecule type" value="Genomic_DNA"/>
</dbReference>
<reference evidence="3" key="1">
    <citation type="submission" date="2017-06" db="EMBL/GenBank/DDBJ databases">
        <title>Genome analysis of Fimbriiglobus ruber SP5, the first member of the order Planctomycetales with confirmed chitinolytic capability.</title>
        <authorList>
            <person name="Ravin N.V."/>
            <person name="Rakitin A.L."/>
            <person name="Ivanova A.A."/>
            <person name="Beletsky A.V."/>
            <person name="Kulichevskaya I.S."/>
            <person name="Mardanov A.V."/>
            <person name="Dedysh S.N."/>
        </authorList>
    </citation>
    <scope>NUCLEOTIDE SEQUENCE [LARGE SCALE GENOMIC DNA]</scope>
    <source>
        <strain evidence="3">SP5</strain>
    </source>
</reference>
<comment type="caution">
    <text evidence="2">The sequence shown here is derived from an EMBL/GenBank/DDBJ whole genome shotgun (WGS) entry which is preliminary data.</text>
</comment>
<organism evidence="2 3">
    <name type="scientific">Fimbriiglobus ruber</name>
    <dbReference type="NCBI Taxonomy" id="1908690"/>
    <lineage>
        <taxon>Bacteria</taxon>
        <taxon>Pseudomonadati</taxon>
        <taxon>Planctomycetota</taxon>
        <taxon>Planctomycetia</taxon>
        <taxon>Gemmatales</taxon>
        <taxon>Gemmataceae</taxon>
        <taxon>Fimbriiglobus</taxon>
    </lineage>
</organism>
<gene>
    <name evidence="2" type="ORF">FRUB_06322</name>
</gene>
<name>A0A225DNA7_9BACT</name>
<keyword evidence="3" id="KW-1185">Reference proteome</keyword>
<accession>A0A225DNA7</accession>
<proteinExistence type="predicted"/>
<evidence type="ECO:0000313" key="3">
    <source>
        <dbReference type="Proteomes" id="UP000214646"/>
    </source>
</evidence>
<protein>
    <submittedName>
        <fullName evidence="2">Uncharacterized protein</fullName>
    </submittedName>
</protein>
<evidence type="ECO:0000313" key="2">
    <source>
        <dbReference type="EMBL" id="OWK38946.1"/>
    </source>
</evidence>
<evidence type="ECO:0000256" key="1">
    <source>
        <dbReference type="SAM" id="MobiDB-lite"/>
    </source>
</evidence>
<dbReference type="Proteomes" id="UP000214646">
    <property type="component" value="Unassembled WGS sequence"/>
</dbReference>